<evidence type="ECO:0000313" key="1">
    <source>
        <dbReference type="EMBL" id="SFB69684.1"/>
    </source>
</evidence>
<evidence type="ECO:0008006" key="3">
    <source>
        <dbReference type="Google" id="ProtNLM"/>
    </source>
</evidence>
<reference evidence="2" key="1">
    <citation type="submission" date="2016-10" db="EMBL/GenBank/DDBJ databases">
        <authorList>
            <person name="Varghese N."/>
            <person name="Submissions S."/>
        </authorList>
    </citation>
    <scope>NUCLEOTIDE SEQUENCE [LARGE SCALE GENOMIC DNA]</scope>
    <source>
        <strain evidence="2">ATCC 43811</strain>
    </source>
</reference>
<dbReference type="EMBL" id="FOKY01000001">
    <property type="protein sequence ID" value="SFB69684.1"/>
    <property type="molecule type" value="Genomic_DNA"/>
</dbReference>
<sequence>MKRIFYYFASFLIISPCLWSKNPVSQILVRDAVGDVQYRAIVAPSWTPITAGVRLQERTLIRLNTPDSIATFSLPDGSLLRLIGIGSVFLDYIVRPVNNTYQTKMLLMTGRWFYSSNPNSKTRMIVNTDVTTSIIENGSGGGYFFNGTNELLIRSGHGVIGYRQHDSIPVSLDENQVISFNIYDGFFRVPELATDAHYQNYLIFSEDTKNFMKPEDLTFSPAQPLSSAQKDNQDTQVFLFYPDKKMFESISKNVPKPPLFSGDINFEQLKVLEDLSFVKREDPLRVVIAKLRPPPLPPLPEPKPISNTKRVIPLSLLKPINLEDFEVPKPQILTQAQKQPAEPLQLVKPRPRPKRSVPVRPLTPIVSQEQKTNIPEIIDLEAIKVEQIPIVEEVNDEPKIVIPQAHPRRPVIVPKPVEEKKEIFTVPQSFTNEFDPNAKEFQYRSFEVRELEDLLQGDFSSTIFY</sequence>
<keyword evidence="2" id="KW-1185">Reference proteome</keyword>
<protein>
    <recommendedName>
        <fullName evidence="3">FecR family protein</fullName>
    </recommendedName>
</protein>
<accession>A0A1I1D4F7</accession>
<organism evidence="1 2">
    <name type="scientific">Brevinema andersonii</name>
    <dbReference type="NCBI Taxonomy" id="34097"/>
    <lineage>
        <taxon>Bacteria</taxon>
        <taxon>Pseudomonadati</taxon>
        <taxon>Spirochaetota</taxon>
        <taxon>Spirochaetia</taxon>
        <taxon>Brevinematales</taxon>
        <taxon>Brevinemataceae</taxon>
        <taxon>Brevinema</taxon>
    </lineage>
</organism>
<name>A0A1I1D4F7_BREAD</name>
<dbReference type="AlphaFoldDB" id="A0A1I1D4F7"/>
<gene>
    <name evidence="1" type="ORF">SAMN02745150_00293</name>
</gene>
<evidence type="ECO:0000313" key="2">
    <source>
        <dbReference type="Proteomes" id="UP000240042"/>
    </source>
</evidence>
<dbReference type="Proteomes" id="UP000240042">
    <property type="component" value="Unassembled WGS sequence"/>
</dbReference>
<dbReference type="RefSeq" id="WP_092317617.1">
    <property type="nucleotide sequence ID" value="NZ_FOKY01000001.1"/>
</dbReference>
<proteinExistence type="predicted"/>